<sequence length="874" mass="99147">MANAAPIYFRKCNIKRVRMNIIEMPSNRNSQAPRGHDEPQQLWSEESIMDNGDSVSSESGEDDSGSECEMSVLCRVNQEIWEESSIWDELHELHGAEDIFELLQNDNLDNIEDYKYYGKAGLLISCWHGKDKFTKYFLERGVDPNCADNIGRTPLHFAAASGALECVKLLIEYGANVSKWDREFKATPLHCAASKGHLCCLKYLLRNGADVNAGLAQKSALHYAVQSEALECVKELLEAGAVPNTPQVFSEAPIHVAASIGAFEILKLLINHGASVRVQCGTEKSTALHLAAADGDVECVKILLDAGADINARNHKNQSALHMAALSQSTEILEVLLKRGADPNASDMNGRTPLHGAIVKFSRTCEPAKLLLNTGANVNKADVYGYTPLHLAALNEFSQSVMLLLSYGGDMTAKTNGGISVLTFITRRTPDVIPKFISKLDSSIKLNDHEIGDVDCELKLDFRVLVPSVVKGETDLLLNFIEVGHREILQHPLCETFLFLKWRRIRKFFLFSLFYHSVFAFLFTTYIQGLFLKHDNSTASRNVTKELKIEVEQNPCTIPLYIIISGYSMFILNCMLMAKEIFQIAHSWFSYIKQWENWLQWLIILSVFCCVYRHNPDVRCNIATWQHHVAAIGIFLTWLELLMIVGRFPIFGIYIQMFTTVALNFFKFLMAYMCLLIAFSLSFGVLLSRYKSFNDPTWTMLKTIIMMSGELEYEDVFFDDEAKIIYPYTAHIMYLAFALLVTIILSNLMVGLAVSDIQELQRSAGLDRLVRQAELVAHLESMLFSRLLYCVPHRLLTFFHKHALLLRSQHYWALYIRPNDPRETKIPRNIIDNIYKLVVERKPRRKRRSDKGLRRGDSVSRMNSNVSAISMEKV</sequence>
<dbReference type="Proteomes" id="UP001458880">
    <property type="component" value="Unassembled WGS sequence"/>
</dbReference>
<dbReference type="SMART" id="SM00248">
    <property type="entry name" value="ANK"/>
    <property type="match status" value="9"/>
</dbReference>
<protein>
    <submittedName>
        <fullName evidence="16">Ankyrin repeats (3 copies)</fullName>
    </submittedName>
</protein>
<keyword evidence="10" id="KW-0325">Glycoprotein</keyword>
<evidence type="ECO:0000256" key="6">
    <source>
        <dbReference type="ARBA" id="ARBA00022989"/>
    </source>
</evidence>
<evidence type="ECO:0000259" key="15">
    <source>
        <dbReference type="Pfam" id="PF00520"/>
    </source>
</evidence>
<keyword evidence="11" id="KW-0407">Ion channel</keyword>
<dbReference type="PRINTS" id="PR01415">
    <property type="entry name" value="ANKYRIN"/>
</dbReference>
<proteinExistence type="predicted"/>
<evidence type="ECO:0000256" key="9">
    <source>
        <dbReference type="ARBA" id="ARBA00023136"/>
    </source>
</evidence>
<feature type="repeat" description="ANK" evidence="12">
    <location>
        <begin position="184"/>
        <end position="216"/>
    </location>
</feature>
<evidence type="ECO:0000256" key="5">
    <source>
        <dbReference type="ARBA" id="ARBA00022737"/>
    </source>
</evidence>
<evidence type="ECO:0000256" key="4">
    <source>
        <dbReference type="ARBA" id="ARBA00022692"/>
    </source>
</evidence>
<keyword evidence="6 14" id="KW-1133">Transmembrane helix</keyword>
<keyword evidence="9 14" id="KW-0472">Membrane</keyword>
<evidence type="ECO:0000256" key="11">
    <source>
        <dbReference type="ARBA" id="ARBA00023303"/>
    </source>
</evidence>
<reference evidence="16 17" key="1">
    <citation type="journal article" date="2024" name="BMC Genomics">
        <title>De novo assembly and annotation of Popillia japonica's genome with initial clues to its potential as an invasive pest.</title>
        <authorList>
            <person name="Cucini C."/>
            <person name="Boschi S."/>
            <person name="Funari R."/>
            <person name="Cardaioli E."/>
            <person name="Iannotti N."/>
            <person name="Marturano G."/>
            <person name="Paoli F."/>
            <person name="Bruttini M."/>
            <person name="Carapelli A."/>
            <person name="Frati F."/>
            <person name="Nardi F."/>
        </authorList>
    </citation>
    <scope>NUCLEOTIDE SEQUENCE [LARGE SCALE GENOMIC DNA]</scope>
    <source>
        <strain evidence="16">DMR45628</strain>
    </source>
</reference>
<evidence type="ECO:0000256" key="12">
    <source>
        <dbReference type="PROSITE-ProRule" id="PRU00023"/>
    </source>
</evidence>
<dbReference type="Pfam" id="PF00023">
    <property type="entry name" value="Ank"/>
    <property type="match status" value="2"/>
</dbReference>
<feature type="transmembrane region" description="Helical" evidence="14">
    <location>
        <begin position="598"/>
        <end position="615"/>
    </location>
</feature>
<evidence type="ECO:0000256" key="13">
    <source>
        <dbReference type="SAM" id="MobiDB-lite"/>
    </source>
</evidence>
<feature type="repeat" description="ANK" evidence="12">
    <location>
        <begin position="283"/>
        <end position="315"/>
    </location>
</feature>
<feature type="transmembrane region" description="Helical" evidence="14">
    <location>
        <begin position="558"/>
        <end position="578"/>
    </location>
</feature>
<dbReference type="Pfam" id="PF12796">
    <property type="entry name" value="Ank_2"/>
    <property type="match status" value="3"/>
</dbReference>
<dbReference type="GO" id="GO:0005216">
    <property type="term" value="F:monoatomic ion channel activity"/>
    <property type="evidence" value="ECO:0007669"/>
    <property type="project" value="InterPro"/>
</dbReference>
<evidence type="ECO:0000256" key="14">
    <source>
        <dbReference type="SAM" id="Phobius"/>
    </source>
</evidence>
<dbReference type="InterPro" id="IPR052076">
    <property type="entry name" value="TRP_cation_channel"/>
</dbReference>
<dbReference type="PROSITE" id="PS50088">
    <property type="entry name" value="ANK_REPEAT"/>
    <property type="match status" value="8"/>
</dbReference>
<dbReference type="PROSITE" id="PS50297">
    <property type="entry name" value="ANK_REP_REGION"/>
    <property type="match status" value="8"/>
</dbReference>
<dbReference type="AlphaFoldDB" id="A0AAW1JJV6"/>
<comment type="caution">
    <text evidence="16">The sequence shown here is derived from an EMBL/GenBank/DDBJ whole genome shotgun (WGS) entry which is preliminary data.</text>
</comment>
<evidence type="ECO:0000256" key="7">
    <source>
        <dbReference type="ARBA" id="ARBA00023043"/>
    </source>
</evidence>
<organism evidence="16 17">
    <name type="scientific">Popillia japonica</name>
    <name type="common">Japanese beetle</name>
    <dbReference type="NCBI Taxonomy" id="7064"/>
    <lineage>
        <taxon>Eukaryota</taxon>
        <taxon>Metazoa</taxon>
        <taxon>Ecdysozoa</taxon>
        <taxon>Arthropoda</taxon>
        <taxon>Hexapoda</taxon>
        <taxon>Insecta</taxon>
        <taxon>Pterygota</taxon>
        <taxon>Neoptera</taxon>
        <taxon>Endopterygota</taxon>
        <taxon>Coleoptera</taxon>
        <taxon>Polyphaga</taxon>
        <taxon>Scarabaeiformia</taxon>
        <taxon>Scarabaeidae</taxon>
        <taxon>Rutelinae</taxon>
        <taxon>Popillia</taxon>
    </lineage>
</organism>
<dbReference type="Gene3D" id="1.25.40.20">
    <property type="entry name" value="Ankyrin repeat-containing domain"/>
    <property type="match status" value="1"/>
</dbReference>
<accession>A0AAW1JJV6</accession>
<dbReference type="GO" id="GO:0034703">
    <property type="term" value="C:cation channel complex"/>
    <property type="evidence" value="ECO:0007669"/>
    <property type="project" value="UniProtKB-ARBA"/>
</dbReference>
<feature type="transmembrane region" description="Helical" evidence="14">
    <location>
        <begin position="669"/>
        <end position="690"/>
    </location>
</feature>
<feature type="repeat" description="ANK" evidence="12">
    <location>
        <begin position="316"/>
        <end position="348"/>
    </location>
</feature>
<name>A0AAW1JJV6_POPJA</name>
<feature type="repeat" description="ANK" evidence="12">
    <location>
        <begin position="384"/>
        <end position="416"/>
    </location>
</feature>
<evidence type="ECO:0000313" key="17">
    <source>
        <dbReference type="Proteomes" id="UP001458880"/>
    </source>
</evidence>
<feature type="region of interest" description="Disordered" evidence="13">
    <location>
        <begin position="45"/>
        <end position="67"/>
    </location>
</feature>
<dbReference type="InterPro" id="IPR036770">
    <property type="entry name" value="Ankyrin_rpt-contain_sf"/>
</dbReference>
<feature type="domain" description="Ion transport" evidence="15">
    <location>
        <begin position="528"/>
        <end position="763"/>
    </location>
</feature>
<keyword evidence="17" id="KW-1185">Reference proteome</keyword>
<feature type="repeat" description="ANK" evidence="12">
    <location>
        <begin position="249"/>
        <end position="281"/>
    </location>
</feature>
<gene>
    <name evidence="16" type="ORF">QE152_g27765</name>
</gene>
<evidence type="ECO:0000256" key="10">
    <source>
        <dbReference type="ARBA" id="ARBA00023180"/>
    </source>
</evidence>
<feature type="repeat" description="ANK" evidence="12">
    <location>
        <begin position="349"/>
        <end position="383"/>
    </location>
</feature>
<evidence type="ECO:0000313" key="16">
    <source>
        <dbReference type="EMBL" id="KAK9704619.1"/>
    </source>
</evidence>
<feature type="repeat" description="ANK" evidence="12">
    <location>
        <begin position="216"/>
        <end position="248"/>
    </location>
</feature>
<dbReference type="InterPro" id="IPR005821">
    <property type="entry name" value="Ion_trans_dom"/>
</dbReference>
<keyword evidence="8" id="KW-0406">Ion transport</keyword>
<keyword evidence="2" id="KW-0813">Transport</keyword>
<dbReference type="EMBL" id="JASPKY010000346">
    <property type="protein sequence ID" value="KAK9704619.1"/>
    <property type="molecule type" value="Genomic_DNA"/>
</dbReference>
<comment type="subcellular location">
    <subcellularLocation>
        <location evidence="1">Membrane</location>
        <topology evidence="1">Multi-pass membrane protein</topology>
    </subcellularLocation>
</comment>
<evidence type="ECO:0000256" key="1">
    <source>
        <dbReference type="ARBA" id="ARBA00004141"/>
    </source>
</evidence>
<feature type="transmembrane region" description="Helical" evidence="14">
    <location>
        <begin position="508"/>
        <end position="527"/>
    </location>
</feature>
<dbReference type="Pfam" id="PF00520">
    <property type="entry name" value="Ion_trans"/>
    <property type="match status" value="1"/>
</dbReference>
<dbReference type="InterPro" id="IPR002110">
    <property type="entry name" value="Ankyrin_rpt"/>
</dbReference>
<feature type="repeat" description="ANK" evidence="12">
    <location>
        <begin position="150"/>
        <end position="182"/>
    </location>
</feature>
<dbReference type="PANTHER" id="PTHR47143:SF1">
    <property type="entry name" value="ION_TRANS DOMAIN-CONTAINING PROTEIN"/>
    <property type="match status" value="1"/>
</dbReference>
<keyword evidence="5" id="KW-0677">Repeat</keyword>
<dbReference type="SUPFAM" id="SSF48403">
    <property type="entry name" value="Ankyrin repeat"/>
    <property type="match status" value="1"/>
</dbReference>
<evidence type="ECO:0000256" key="2">
    <source>
        <dbReference type="ARBA" id="ARBA00022448"/>
    </source>
</evidence>
<keyword evidence="3" id="KW-0716">Sensory transduction</keyword>
<feature type="transmembrane region" description="Helical" evidence="14">
    <location>
        <begin position="732"/>
        <end position="754"/>
    </location>
</feature>
<evidence type="ECO:0000256" key="8">
    <source>
        <dbReference type="ARBA" id="ARBA00023065"/>
    </source>
</evidence>
<keyword evidence="4 14" id="KW-0812">Transmembrane</keyword>
<evidence type="ECO:0000256" key="3">
    <source>
        <dbReference type="ARBA" id="ARBA00022606"/>
    </source>
</evidence>
<dbReference type="PANTHER" id="PTHR47143">
    <property type="entry name" value="TRANSIENT RECEPTOR POTENTIAL CATION CHANNEL PROTEIN PAINLESS"/>
    <property type="match status" value="1"/>
</dbReference>
<keyword evidence="7 12" id="KW-0040">ANK repeat</keyword>
<feature type="transmembrane region" description="Helical" evidence="14">
    <location>
        <begin position="627"/>
        <end position="648"/>
    </location>
</feature>